<gene>
    <name evidence="6" type="ORF">SAMN04488118_104285</name>
</gene>
<comment type="similarity">
    <text evidence="1">Belongs to the LysR transcriptional regulatory family.</text>
</comment>
<name>A0A1G5QJ31_9RHOB</name>
<dbReference type="Gene3D" id="1.10.10.10">
    <property type="entry name" value="Winged helix-like DNA-binding domain superfamily/Winged helix DNA-binding domain"/>
    <property type="match status" value="1"/>
</dbReference>
<dbReference type="GO" id="GO:0000976">
    <property type="term" value="F:transcription cis-regulatory region binding"/>
    <property type="evidence" value="ECO:0007669"/>
    <property type="project" value="TreeGrafter"/>
</dbReference>
<proteinExistence type="inferred from homology"/>
<dbReference type="RefSeq" id="WP_090218074.1">
    <property type="nucleotide sequence ID" value="NZ_CANLDO010000031.1"/>
</dbReference>
<dbReference type="AlphaFoldDB" id="A0A1G5QJ31"/>
<dbReference type="OrthoDB" id="8479357at2"/>
<dbReference type="EMBL" id="FMWG01000004">
    <property type="protein sequence ID" value="SCZ61747.1"/>
    <property type="molecule type" value="Genomic_DNA"/>
</dbReference>
<evidence type="ECO:0000313" key="6">
    <source>
        <dbReference type="EMBL" id="SCZ61747.1"/>
    </source>
</evidence>
<organism evidence="6 7">
    <name type="scientific">Epibacterium ulvae</name>
    <dbReference type="NCBI Taxonomy" id="1156985"/>
    <lineage>
        <taxon>Bacteria</taxon>
        <taxon>Pseudomonadati</taxon>
        <taxon>Pseudomonadota</taxon>
        <taxon>Alphaproteobacteria</taxon>
        <taxon>Rhodobacterales</taxon>
        <taxon>Roseobacteraceae</taxon>
        <taxon>Epibacterium</taxon>
    </lineage>
</organism>
<evidence type="ECO:0000256" key="3">
    <source>
        <dbReference type="ARBA" id="ARBA00023125"/>
    </source>
</evidence>
<protein>
    <submittedName>
        <fullName evidence="6">DNA-binding transcriptional regulator, LysR family</fullName>
    </submittedName>
</protein>
<dbReference type="InterPro" id="IPR000847">
    <property type="entry name" value="LysR_HTH_N"/>
</dbReference>
<dbReference type="InterPro" id="IPR036390">
    <property type="entry name" value="WH_DNA-bd_sf"/>
</dbReference>
<dbReference type="SUPFAM" id="SSF53850">
    <property type="entry name" value="Periplasmic binding protein-like II"/>
    <property type="match status" value="1"/>
</dbReference>
<reference evidence="6 7" key="1">
    <citation type="submission" date="2016-10" db="EMBL/GenBank/DDBJ databases">
        <authorList>
            <person name="de Groot N.N."/>
        </authorList>
    </citation>
    <scope>NUCLEOTIDE SEQUENCE [LARGE SCALE GENOMIC DNA]</scope>
    <source>
        <strain evidence="6 7">U95</strain>
    </source>
</reference>
<dbReference type="InterPro" id="IPR036388">
    <property type="entry name" value="WH-like_DNA-bd_sf"/>
</dbReference>
<sequence>MTNISIKKIRVFLAAVEEKSFTRAALRENISQPAASIIINQIEEELNTELFMRQGNTRKSQLTPIGVEVAETFSQIMISYNSEIEKAYNIPLGKTKAKELLIQSAYADAISPDWLAAFFAMHNGDHINVRVLDRAGIIELLKERKTNYAIVDGAIEDSRVEQITLLQTNLQLAAYDAKALSTEPGHLEGLNADVVLYHDIDPTGLQRVKAALRKSPAPFSSTDVKILQGQAALISVLTSSERGVVLPAPLAQKIAATNETRFDSIDIQPTIGLDVTLALPWGAGSRLDQSILRDISLF</sequence>
<accession>A0A1G5QJ31</accession>
<dbReference type="PROSITE" id="PS50931">
    <property type="entry name" value="HTH_LYSR"/>
    <property type="match status" value="1"/>
</dbReference>
<evidence type="ECO:0000256" key="2">
    <source>
        <dbReference type="ARBA" id="ARBA00023015"/>
    </source>
</evidence>
<keyword evidence="2" id="KW-0805">Transcription regulation</keyword>
<evidence type="ECO:0000256" key="1">
    <source>
        <dbReference type="ARBA" id="ARBA00009437"/>
    </source>
</evidence>
<dbReference type="GO" id="GO:0003700">
    <property type="term" value="F:DNA-binding transcription factor activity"/>
    <property type="evidence" value="ECO:0007669"/>
    <property type="project" value="InterPro"/>
</dbReference>
<keyword evidence="3 6" id="KW-0238">DNA-binding</keyword>
<dbReference type="SUPFAM" id="SSF46785">
    <property type="entry name" value="Winged helix' DNA-binding domain"/>
    <property type="match status" value="1"/>
</dbReference>
<feature type="domain" description="HTH lysR-type" evidence="5">
    <location>
        <begin position="4"/>
        <end position="63"/>
    </location>
</feature>
<keyword evidence="4" id="KW-0804">Transcription</keyword>
<dbReference type="Pfam" id="PF00126">
    <property type="entry name" value="HTH_1"/>
    <property type="match status" value="1"/>
</dbReference>
<evidence type="ECO:0000313" key="7">
    <source>
        <dbReference type="Proteomes" id="UP000198767"/>
    </source>
</evidence>
<dbReference type="PANTHER" id="PTHR30126">
    <property type="entry name" value="HTH-TYPE TRANSCRIPTIONAL REGULATOR"/>
    <property type="match status" value="1"/>
</dbReference>
<dbReference type="PANTHER" id="PTHR30126:SF40">
    <property type="entry name" value="HTH-TYPE TRANSCRIPTIONAL REGULATOR GLTR"/>
    <property type="match status" value="1"/>
</dbReference>
<dbReference type="STRING" id="1156985.SAMN04488118_104285"/>
<dbReference type="Proteomes" id="UP000198767">
    <property type="component" value="Unassembled WGS sequence"/>
</dbReference>
<dbReference type="PRINTS" id="PR00039">
    <property type="entry name" value="HTHLYSR"/>
</dbReference>
<evidence type="ECO:0000256" key="4">
    <source>
        <dbReference type="ARBA" id="ARBA00023163"/>
    </source>
</evidence>
<evidence type="ECO:0000259" key="5">
    <source>
        <dbReference type="PROSITE" id="PS50931"/>
    </source>
</evidence>
<keyword evidence="7" id="KW-1185">Reference proteome</keyword>